<dbReference type="SUPFAM" id="SSF46626">
    <property type="entry name" value="Cytochrome c"/>
    <property type="match status" value="2"/>
</dbReference>
<dbReference type="Pfam" id="PF03150">
    <property type="entry name" value="CCP_MauG"/>
    <property type="match status" value="1"/>
</dbReference>
<dbReference type="InterPro" id="IPR004852">
    <property type="entry name" value="Di-haem_cyt_c_peroxidsae"/>
</dbReference>
<evidence type="ECO:0000256" key="9">
    <source>
        <dbReference type="SAM" id="SignalP"/>
    </source>
</evidence>
<keyword evidence="4 9" id="KW-0732">Signal</keyword>
<keyword evidence="7 8" id="KW-0408">Iron</keyword>
<dbReference type="PROSITE" id="PS51007">
    <property type="entry name" value="CYTC"/>
    <property type="match status" value="1"/>
</dbReference>
<evidence type="ECO:0000256" key="1">
    <source>
        <dbReference type="ARBA" id="ARBA00004418"/>
    </source>
</evidence>
<feature type="chain" id="PRO_5047436365" evidence="9">
    <location>
        <begin position="23"/>
        <end position="396"/>
    </location>
</feature>
<dbReference type="PANTHER" id="PTHR30600">
    <property type="entry name" value="CYTOCHROME C PEROXIDASE-RELATED"/>
    <property type="match status" value="1"/>
</dbReference>
<dbReference type="InterPro" id="IPR051395">
    <property type="entry name" value="Cytochrome_c_Peroxidase/MauG"/>
</dbReference>
<proteinExistence type="predicted"/>
<evidence type="ECO:0000313" key="11">
    <source>
        <dbReference type="EMBL" id="SFL02066.1"/>
    </source>
</evidence>
<comment type="subcellular location">
    <subcellularLocation>
        <location evidence="1">Periplasm</location>
    </subcellularLocation>
</comment>
<comment type="caution">
    <text evidence="11">The sequence shown here is derived from an EMBL/GenBank/DDBJ whole genome shotgun (WGS) entry which is preliminary data.</text>
</comment>
<keyword evidence="2 8" id="KW-0349">Heme</keyword>
<keyword evidence="12" id="KW-1185">Reference proteome</keyword>
<feature type="signal peptide" evidence="9">
    <location>
        <begin position="1"/>
        <end position="22"/>
    </location>
</feature>
<evidence type="ECO:0000256" key="6">
    <source>
        <dbReference type="ARBA" id="ARBA00023002"/>
    </source>
</evidence>
<keyword evidence="5" id="KW-0574">Periplasm</keyword>
<keyword evidence="3 8" id="KW-0479">Metal-binding</keyword>
<dbReference type="GO" id="GO:0004601">
    <property type="term" value="F:peroxidase activity"/>
    <property type="evidence" value="ECO:0007669"/>
    <property type="project" value="UniProtKB-KW"/>
</dbReference>
<evidence type="ECO:0000256" key="2">
    <source>
        <dbReference type="ARBA" id="ARBA00022617"/>
    </source>
</evidence>
<dbReference type="Proteomes" id="UP000199598">
    <property type="component" value="Unassembled WGS sequence"/>
</dbReference>
<evidence type="ECO:0000256" key="3">
    <source>
        <dbReference type="ARBA" id="ARBA00022723"/>
    </source>
</evidence>
<dbReference type="PIRSF" id="PIRSF000294">
    <property type="entry name" value="Cytochrome-c_peroxidase"/>
    <property type="match status" value="1"/>
</dbReference>
<protein>
    <submittedName>
        <fullName evidence="11">Cytochrome c peroxidase</fullName>
    </submittedName>
</protein>
<organism evidence="11 12">
    <name type="scientific">Pseudovibrio ascidiaceicola</name>
    <dbReference type="NCBI Taxonomy" id="285279"/>
    <lineage>
        <taxon>Bacteria</taxon>
        <taxon>Pseudomonadati</taxon>
        <taxon>Pseudomonadota</taxon>
        <taxon>Alphaproteobacteria</taxon>
        <taxon>Hyphomicrobiales</taxon>
        <taxon>Stappiaceae</taxon>
        <taxon>Pseudovibrio</taxon>
    </lineage>
</organism>
<evidence type="ECO:0000313" key="12">
    <source>
        <dbReference type="Proteomes" id="UP000199598"/>
    </source>
</evidence>
<sequence length="396" mass="43907">MRQLFLPYIIASFLNWAVSAHAQSQCIADAQDWSETALKRSLSAPLGLPPVLHPYDNSPSVAKIELGRKLFFDRRLSINRTMSCAMCHVPEQGFTNWELSTAIGVEGRSLKRNSPSILNVGHLNVLFHDGRDHALETQFIGPLTARNEMANPSAGYVVTLLNKLPEYALMFEDAFEAQASLDRIGMALGAYQRSVLAGNSPFDQWHFGGDEAAVSADVKRGFQIFTGKGNCSACHLIGDDHALFTDERFHDTGYAQLRDIERQNPPTSIPVQVAPGVVHEMAFSKIHSVSAKREADLGRYEVTEDPADRWRFRTPSLRNLTVTPPYMHDGHFSTLSEVIEFYNQGGSQISSQDPRIRPLGLTGVEMRDLEAFLQSLTSPDLGCLISEARVSPPDNH</sequence>
<evidence type="ECO:0000259" key="10">
    <source>
        <dbReference type="PROSITE" id="PS51007"/>
    </source>
</evidence>
<dbReference type="Gene3D" id="1.10.760.10">
    <property type="entry name" value="Cytochrome c-like domain"/>
    <property type="match status" value="2"/>
</dbReference>
<dbReference type="InterPro" id="IPR026259">
    <property type="entry name" value="MauG/Cytc_peroxidase"/>
</dbReference>
<reference evidence="11 12" key="1">
    <citation type="submission" date="2016-10" db="EMBL/GenBank/DDBJ databases">
        <authorList>
            <person name="Varghese N."/>
            <person name="Submissions S."/>
        </authorList>
    </citation>
    <scope>NUCLEOTIDE SEQUENCE [LARGE SCALE GENOMIC DNA]</scope>
    <source>
        <strain evidence="11 12">DSM 16392</strain>
    </source>
</reference>
<gene>
    <name evidence="11" type="ORF">SAMN04488518_11456</name>
</gene>
<dbReference type="InterPro" id="IPR036909">
    <property type="entry name" value="Cyt_c-like_dom_sf"/>
</dbReference>
<evidence type="ECO:0000256" key="5">
    <source>
        <dbReference type="ARBA" id="ARBA00022764"/>
    </source>
</evidence>
<evidence type="ECO:0000256" key="8">
    <source>
        <dbReference type="PROSITE-ProRule" id="PRU00433"/>
    </source>
</evidence>
<dbReference type="InterPro" id="IPR009056">
    <property type="entry name" value="Cyt_c-like_dom"/>
</dbReference>
<dbReference type="PANTHER" id="PTHR30600:SF10">
    <property type="entry name" value="BLL6722 PROTEIN"/>
    <property type="match status" value="1"/>
</dbReference>
<dbReference type="EMBL" id="FOSK01000014">
    <property type="protein sequence ID" value="SFL02066.1"/>
    <property type="molecule type" value="Genomic_DNA"/>
</dbReference>
<evidence type="ECO:0000256" key="4">
    <source>
        <dbReference type="ARBA" id="ARBA00022729"/>
    </source>
</evidence>
<accession>A0A1I4ECI4</accession>
<keyword evidence="11" id="KW-0575">Peroxidase</keyword>
<name>A0A1I4ECI4_9HYPH</name>
<evidence type="ECO:0000256" key="7">
    <source>
        <dbReference type="ARBA" id="ARBA00023004"/>
    </source>
</evidence>
<keyword evidence="6" id="KW-0560">Oxidoreductase</keyword>
<feature type="domain" description="Cytochrome c" evidence="10">
    <location>
        <begin position="216"/>
        <end position="377"/>
    </location>
</feature>